<dbReference type="PANTHER" id="PTHR46796:SF7">
    <property type="entry name" value="ARAC FAMILY TRANSCRIPTIONAL REGULATOR"/>
    <property type="match status" value="1"/>
</dbReference>
<evidence type="ECO:0000313" key="6">
    <source>
        <dbReference type="EMBL" id="HIT85276.1"/>
    </source>
</evidence>
<evidence type="ECO:0000256" key="1">
    <source>
        <dbReference type="ARBA" id="ARBA00023015"/>
    </source>
</evidence>
<dbReference type="GO" id="GO:0043565">
    <property type="term" value="F:sequence-specific DNA binding"/>
    <property type="evidence" value="ECO:0007669"/>
    <property type="project" value="InterPro"/>
</dbReference>
<keyword evidence="4" id="KW-0804">Transcription</keyword>
<dbReference type="PANTHER" id="PTHR46796">
    <property type="entry name" value="HTH-TYPE TRANSCRIPTIONAL ACTIVATOR RHAS-RELATED"/>
    <property type="match status" value="1"/>
</dbReference>
<accession>A0A9D1KQQ3</accession>
<evidence type="ECO:0000256" key="3">
    <source>
        <dbReference type="ARBA" id="ARBA00023159"/>
    </source>
</evidence>
<reference evidence="6" key="2">
    <citation type="journal article" date="2021" name="PeerJ">
        <title>Extensive microbial diversity within the chicken gut microbiome revealed by metagenomics and culture.</title>
        <authorList>
            <person name="Gilroy R."/>
            <person name="Ravi A."/>
            <person name="Getino M."/>
            <person name="Pursley I."/>
            <person name="Horton D.L."/>
            <person name="Alikhan N.F."/>
            <person name="Baker D."/>
            <person name="Gharbi K."/>
            <person name="Hall N."/>
            <person name="Watson M."/>
            <person name="Adriaenssens E.M."/>
            <person name="Foster-Nyarko E."/>
            <person name="Jarju S."/>
            <person name="Secka A."/>
            <person name="Antonio M."/>
            <person name="Oren A."/>
            <person name="Chaudhuri R.R."/>
            <person name="La Ragione R."/>
            <person name="Hildebrand F."/>
            <person name="Pallen M.J."/>
        </authorList>
    </citation>
    <scope>NUCLEOTIDE SEQUENCE</scope>
    <source>
        <strain evidence="6">CHK181-108</strain>
    </source>
</reference>
<evidence type="ECO:0000256" key="4">
    <source>
        <dbReference type="ARBA" id="ARBA00023163"/>
    </source>
</evidence>
<dbReference type="EMBL" id="DVLU01000050">
    <property type="protein sequence ID" value="HIT85276.1"/>
    <property type="molecule type" value="Genomic_DNA"/>
</dbReference>
<dbReference type="InterPro" id="IPR018060">
    <property type="entry name" value="HTH_AraC"/>
</dbReference>
<name>A0A9D1KQQ3_9FIRM</name>
<dbReference type="InterPro" id="IPR003313">
    <property type="entry name" value="AraC-bd"/>
</dbReference>
<dbReference type="AlphaFoldDB" id="A0A9D1KQQ3"/>
<dbReference type="InterPro" id="IPR009057">
    <property type="entry name" value="Homeodomain-like_sf"/>
</dbReference>
<dbReference type="Pfam" id="PF12833">
    <property type="entry name" value="HTH_18"/>
    <property type="match status" value="1"/>
</dbReference>
<feature type="domain" description="HTH araC/xylS-type" evidence="5">
    <location>
        <begin position="185"/>
        <end position="283"/>
    </location>
</feature>
<dbReference type="PROSITE" id="PS01124">
    <property type="entry name" value="HTH_ARAC_FAMILY_2"/>
    <property type="match status" value="1"/>
</dbReference>
<dbReference type="SUPFAM" id="SSF46689">
    <property type="entry name" value="Homeodomain-like"/>
    <property type="match status" value="2"/>
</dbReference>
<dbReference type="SUPFAM" id="SSF51215">
    <property type="entry name" value="Regulatory protein AraC"/>
    <property type="match status" value="1"/>
</dbReference>
<keyword evidence="3" id="KW-0010">Activator</keyword>
<dbReference type="InterPro" id="IPR037923">
    <property type="entry name" value="HTH-like"/>
</dbReference>
<organism evidence="6 7">
    <name type="scientific">Candidatus Ornithomonoglobus intestinigallinarum</name>
    <dbReference type="NCBI Taxonomy" id="2840894"/>
    <lineage>
        <taxon>Bacteria</taxon>
        <taxon>Bacillati</taxon>
        <taxon>Bacillota</taxon>
        <taxon>Clostridia</taxon>
        <taxon>Candidatus Ornithomonoglobus</taxon>
    </lineage>
</organism>
<dbReference type="PROSITE" id="PS00041">
    <property type="entry name" value="HTH_ARAC_FAMILY_1"/>
    <property type="match status" value="1"/>
</dbReference>
<proteinExistence type="predicted"/>
<dbReference type="InterPro" id="IPR018062">
    <property type="entry name" value="HTH_AraC-typ_CS"/>
</dbReference>
<evidence type="ECO:0000259" key="5">
    <source>
        <dbReference type="PROSITE" id="PS01124"/>
    </source>
</evidence>
<keyword evidence="2" id="KW-0238">DNA-binding</keyword>
<dbReference type="Proteomes" id="UP000824165">
    <property type="component" value="Unassembled WGS sequence"/>
</dbReference>
<dbReference type="Gene3D" id="1.10.10.60">
    <property type="entry name" value="Homeodomain-like"/>
    <property type="match status" value="2"/>
</dbReference>
<protein>
    <submittedName>
        <fullName evidence="6">Helix-turn-helix transcriptional regulator</fullName>
    </submittedName>
</protein>
<comment type="caution">
    <text evidence="6">The sequence shown here is derived from an EMBL/GenBank/DDBJ whole genome shotgun (WGS) entry which is preliminary data.</text>
</comment>
<dbReference type="InterPro" id="IPR050204">
    <property type="entry name" value="AraC_XylS_family_regulators"/>
</dbReference>
<dbReference type="GO" id="GO:0003700">
    <property type="term" value="F:DNA-binding transcription factor activity"/>
    <property type="evidence" value="ECO:0007669"/>
    <property type="project" value="InterPro"/>
</dbReference>
<dbReference type="Pfam" id="PF02311">
    <property type="entry name" value="AraC_binding"/>
    <property type="match status" value="1"/>
</dbReference>
<evidence type="ECO:0000313" key="7">
    <source>
        <dbReference type="Proteomes" id="UP000824165"/>
    </source>
</evidence>
<dbReference type="Gene3D" id="2.60.120.280">
    <property type="entry name" value="Regulatory protein AraC"/>
    <property type="match status" value="1"/>
</dbReference>
<sequence length="286" mass="32333">MGKYKEKISDNSIWITATPPPAALSLPFYVTESGHFFADDGYEVRRSTHDSLLLLCTVAGSGTAEADGSCVSLPAGCCAVIDCHEPHRYFADNGRWEFLWLHIRGSVSKQFFELLYPSGVRAVKLIEPERFAAAVSEVISKTDRADILSASFVSASLHSIFNMLLEGSLKTERSKNTGRYYGYIRSAESFIKSRFAEQLTVEDIMREIPMSKYYFIRMFKRITGTTPYNYLINCRINEAKIMLRTTELSVGEIAERCGFLDTSNFIAQFKKSAGQKPLCYRRYFSP</sequence>
<dbReference type="SMART" id="SM00342">
    <property type="entry name" value="HTH_ARAC"/>
    <property type="match status" value="1"/>
</dbReference>
<reference evidence="6" key="1">
    <citation type="submission" date="2020-10" db="EMBL/GenBank/DDBJ databases">
        <authorList>
            <person name="Gilroy R."/>
        </authorList>
    </citation>
    <scope>NUCLEOTIDE SEQUENCE</scope>
    <source>
        <strain evidence="6">CHK181-108</strain>
    </source>
</reference>
<keyword evidence="1" id="KW-0805">Transcription regulation</keyword>
<evidence type="ECO:0000256" key="2">
    <source>
        <dbReference type="ARBA" id="ARBA00023125"/>
    </source>
</evidence>
<gene>
    <name evidence="6" type="ORF">IAA60_05150</name>
</gene>